<reference evidence="1 2" key="1">
    <citation type="journal article" date="2024" name="Nat. Commun.">
        <title>Phylogenomics reveals the evolutionary origins of lichenization in chlorophyte algae.</title>
        <authorList>
            <person name="Puginier C."/>
            <person name="Libourel C."/>
            <person name="Otte J."/>
            <person name="Skaloud P."/>
            <person name="Haon M."/>
            <person name="Grisel S."/>
            <person name="Petersen M."/>
            <person name="Berrin J.G."/>
            <person name="Delaux P.M."/>
            <person name="Dal Grande F."/>
            <person name="Keller J."/>
        </authorList>
    </citation>
    <scope>NUCLEOTIDE SEQUENCE [LARGE SCALE GENOMIC DNA]</scope>
    <source>
        <strain evidence="1 2">SAG 2145</strain>
    </source>
</reference>
<dbReference type="InterPro" id="IPR036412">
    <property type="entry name" value="HAD-like_sf"/>
</dbReference>
<dbReference type="PANTHER" id="PTHR43611">
    <property type="entry name" value="ALPHA-D-GLUCOSE 1-PHOSPHATE PHOSPHATASE"/>
    <property type="match status" value="1"/>
</dbReference>
<gene>
    <name evidence="1" type="ORF">WJX74_008228</name>
</gene>
<sequence length="201" mass="23131">MAQERKILLFDVMDTICRDPFYKVMPAYFGMTLKELIAVKHPTAWLQFEKGETNQEDLFRDFFKDGRSFNHEAFLQTVVDEYGFLDGMEELMGKLQAAGHQMHIMSNYTDWWRLIEQKLELSRFAKWTFLSCEGPMKGHRKPAPECFAIAAETLEAPLQDLILIDDRAPNVEAAVTAGLQGIHFQSADQLSNQLQLLGFTF</sequence>
<name>A0AAW1R3S2_9CHLO</name>
<dbReference type="PANTHER" id="PTHR43611:SF3">
    <property type="entry name" value="FLAVIN MONONUCLEOTIDE HYDROLASE 1, CHLOROPLATIC"/>
    <property type="match status" value="1"/>
</dbReference>
<protein>
    <recommendedName>
        <fullName evidence="3">Epoxide hydrolase</fullName>
    </recommendedName>
</protein>
<proteinExistence type="predicted"/>
<dbReference type="SFLD" id="SFLDG01129">
    <property type="entry name" value="C1.5:_HAD__Beta-PGM__Phosphata"/>
    <property type="match status" value="1"/>
</dbReference>
<dbReference type="InterPro" id="IPR023214">
    <property type="entry name" value="HAD_sf"/>
</dbReference>
<dbReference type="Proteomes" id="UP001438707">
    <property type="component" value="Unassembled WGS sequence"/>
</dbReference>
<dbReference type="Gene3D" id="3.40.50.1000">
    <property type="entry name" value="HAD superfamily/HAD-like"/>
    <property type="match status" value="1"/>
</dbReference>
<dbReference type="EMBL" id="JALJOS010000017">
    <property type="protein sequence ID" value="KAK9827897.1"/>
    <property type="molecule type" value="Genomic_DNA"/>
</dbReference>
<accession>A0AAW1R3S2</accession>
<dbReference type="SUPFAM" id="SSF56784">
    <property type="entry name" value="HAD-like"/>
    <property type="match status" value="1"/>
</dbReference>
<organism evidence="1 2">
    <name type="scientific">Apatococcus lobatus</name>
    <dbReference type="NCBI Taxonomy" id="904363"/>
    <lineage>
        <taxon>Eukaryota</taxon>
        <taxon>Viridiplantae</taxon>
        <taxon>Chlorophyta</taxon>
        <taxon>core chlorophytes</taxon>
        <taxon>Trebouxiophyceae</taxon>
        <taxon>Chlorellales</taxon>
        <taxon>Chlorellaceae</taxon>
        <taxon>Apatococcus</taxon>
    </lineage>
</organism>
<comment type="caution">
    <text evidence="1">The sequence shown here is derived from an EMBL/GenBank/DDBJ whole genome shotgun (WGS) entry which is preliminary data.</text>
</comment>
<dbReference type="NCBIfam" id="TIGR01509">
    <property type="entry name" value="HAD-SF-IA-v3"/>
    <property type="match status" value="1"/>
</dbReference>
<evidence type="ECO:0008006" key="3">
    <source>
        <dbReference type="Google" id="ProtNLM"/>
    </source>
</evidence>
<evidence type="ECO:0000313" key="1">
    <source>
        <dbReference type="EMBL" id="KAK9827897.1"/>
    </source>
</evidence>
<dbReference type="AlphaFoldDB" id="A0AAW1R3S2"/>
<dbReference type="SFLD" id="SFLDS00003">
    <property type="entry name" value="Haloacid_Dehalogenase"/>
    <property type="match status" value="1"/>
</dbReference>
<keyword evidence="2" id="KW-1185">Reference proteome</keyword>
<dbReference type="InterPro" id="IPR006439">
    <property type="entry name" value="HAD-SF_hydro_IA"/>
</dbReference>
<dbReference type="Pfam" id="PF00702">
    <property type="entry name" value="Hydrolase"/>
    <property type="match status" value="1"/>
</dbReference>
<evidence type="ECO:0000313" key="2">
    <source>
        <dbReference type="Proteomes" id="UP001438707"/>
    </source>
</evidence>